<dbReference type="Pfam" id="PF12838">
    <property type="entry name" value="Fer4_7"/>
    <property type="match status" value="1"/>
</dbReference>
<keyword evidence="9" id="KW-0560">Oxidoreductase</keyword>
<keyword evidence="3" id="KW-0479">Metal-binding</keyword>
<dbReference type="SMART" id="SM00930">
    <property type="entry name" value="NIL"/>
    <property type="match status" value="1"/>
</dbReference>
<evidence type="ECO:0000256" key="7">
    <source>
        <dbReference type="ARBA" id="ARBA00023014"/>
    </source>
</evidence>
<dbReference type="PANTHER" id="PTHR43687">
    <property type="entry name" value="ADENYLYLSULFATE REDUCTASE, BETA SUBUNIT"/>
    <property type="match status" value="1"/>
</dbReference>
<keyword evidence="7" id="KW-0411">Iron-sulfur</keyword>
<sequence length="136" mass="15210">MVSTKKVVLHFPREAAERPVVCDLALRFGLTFNILRASISPHHEGLMVLEIIGENTKNEEGLKYLQEKGVEIQPLSQDIKKNDQRCIDCGSCLGVCPTSALYMDKTSYRVIFEESKCIACELCVLACPTRAMEALF</sequence>
<dbReference type="SUPFAM" id="SSF55021">
    <property type="entry name" value="ACT-like"/>
    <property type="match status" value="1"/>
</dbReference>
<dbReference type="AlphaFoldDB" id="A0A7T1ALU6"/>
<evidence type="ECO:0000256" key="6">
    <source>
        <dbReference type="ARBA" id="ARBA00023004"/>
    </source>
</evidence>
<dbReference type="GO" id="GO:0016491">
    <property type="term" value="F:oxidoreductase activity"/>
    <property type="evidence" value="ECO:0007669"/>
    <property type="project" value="UniProtKB-KW"/>
</dbReference>
<evidence type="ECO:0000256" key="2">
    <source>
        <dbReference type="ARBA" id="ARBA00022485"/>
    </source>
</evidence>
<dbReference type="PROSITE" id="PS00198">
    <property type="entry name" value="4FE4S_FER_1"/>
    <property type="match status" value="2"/>
</dbReference>
<evidence type="ECO:0000256" key="5">
    <source>
        <dbReference type="ARBA" id="ARBA00022982"/>
    </source>
</evidence>
<dbReference type="Gene3D" id="3.30.70.20">
    <property type="match status" value="2"/>
</dbReference>
<dbReference type="GO" id="GO:0046872">
    <property type="term" value="F:metal ion binding"/>
    <property type="evidence" value="ECO:0007669"/>
    <property type="project" value="UniProtKB-KW"/>
</dbReference>
<accession>A0A7T1ALU6</accession>
<dbReference type="InterPro" id="IPR045865">
    <property type="entry name" value="ACT-like_dom_sf"/>
</dbReference>
<evidence type="ECO:0000256" key="4">
    <source>
        <dbReference type="ARBA" id="ARBA00022737"/>
    </source>
</evidence>
<dbReference type="Pfam" id="PF09383">
    <property type="entry name" value="NIL"/>
    <property type="match status" value="1"/>
</dbReference>
<dbReference type="GO" id="GO:0051539">
    <property type="term" value="F:4 iron, 4 sulfur cluster binding"/>
    <property type="evidence" value="ECO:0007669"/>
    <property type="project" value="UniProtKB-KW"/>
</dbReference>
<reference evidence="9 10" key="1">
    <citation type="journal article" date="2021" name="Nat. Commun.">
        <title>Isolation of a member of the candidate phylum Atribacteria reveals a unique cell membrane structure.</title>
        <authorList>
            <person name="Taiki K."/>
            <person name="Nobu M.K."/>
            <person name="Kusada H."/>
            <person name="Meng X.-Y."/>
            <person name="Hosoki N."/>
            <person name="Uematsu K."/>
            <person name="Yoshioka H."/>
            <person name="Kamagata Y."/>
            <person name="Tamaki H."/>
        </authorList>
    </citation>
    <scope>NUCLEOTIDE SEQUENCE [LARGE SCALE GENOMIC DNA]</scope>
    <source>
        <strain evidence="9 10">RT761</strain>
    </source>
</reference>
<keyword evidence="2" id="KW-0004">4Fe-4S</keyword>
<evidence type="ECO:0000259" key="8">
    <source>
        <dbReference type="PROSITE" id="PS51379"/>
    </source>
</evidence>
<dbReference type="InterPro" id="IPR050572">
    <property type="entry name" value="Fe-S_Ferredoxin"/>
</dbReference>
<feature type="domain" description="4Fe-4S ferredoxin-type" evidence="8">
    <location>
        <begin position="77"/>
        <end position="106"/>
    </location>
</feature>
<dbReference type="Proteomes" id="UP000594463">
    <property type="component" value="Chromosome"/>
</dbReference>
<dbReference type="RefSeq" id="WP_218110815.1">
    <property type="nucleotide sequence ID" value="NZ_CP065383.1"/>
</dbReference>
<gene>
    <name evidence="9" type="primary">ndhI</name>
    <name evidence="9" type="ORF">RT761_01520</name>
</gene>
<dbReference type="InterPro" id="IPR017900">
    <property type="entry name" value="4Fe4S_Fe_S_CS"/>
</dbReference>
<dbReference type="PROSITE" id="PS51379">
    <property type="entry name" value="4FE4S_FER_2"/>
    <property type="match status" value="2"/>
</dbReference>
<dbReference type="EMBL" id="CP065383">
    <property type="protein sequence ID" value="QPM68302.1"/>
    <property type="molecule type" value="Genomic_DNA"/>
</dbReference>
<proteinExistence type="predicted"/>
<keyword evidence="4" id="KW-0677">Repeat</keyword>
<evidence type="ECO:0000313" key="9">
    <source>
        <dbReference type="EMBL" id="QPM68302.1"/>
    </source>
</evidence>
<name>A0A7T1ALU6_ATRLM</name>
<dbReference type="KEGG" id="alam:RT761_01520"/>
<evidence type="ECO:0000313" key="10">
    <source>
        <dbReference type="Proteomes" id="UP000594463"/>
    </source>
</evidence>
<protein>
    <submittedName>
        <fullName evidence="9">NAD(P)H-quinone oxidoreductase subunit I, chloroplastic</fullName>
        <ecNumber evidence="9">1.6.5.11</ecNumber>
    </submittedName>
</protein>
<evidence type="ECO:0000256" key="1">
    <source>
        <dbReference type="ARBA" id="ARBA00022448"/>
    </source>
</evidence>
<dbReference type="InterPro" id="IPR017896">
    <property type="entry name" value="4Fe4S_Fe-S-bd"/>
</dbReference>
<keyword evidence="10" id="KW-1185">Reference proteome</keyword>
<feature type="domain" description="4Fe-4S ferredoxin-type" evidence="8">
    <location>
        <begin position="108"/>
        <end position="136"/>
    </location>
</feature>
<dbReference type="EC" id="1.6.5.11" evidence="9"/>
<evidence type="ECO:0000256" key="3">
    <source>
        <dbReference type="ARBA" id="ARBA00022723"/>
    </source>
</evidence>
<dbReference type="Gene3D" id="3.30.70.260">
    <property type="match status" value="1"/>
</dbReference>
<keyword evidence="5" id="KW-0249">Electron transport</keyword>
<keyword evidence="1" id="KW-0813">Transport</keyword>
<organism evidence="9 10">
    <name type="scientific">Atribacter laminatus</name>
    <dbReference type="NCBI Taxonomy" id="2847778"/>
    <lineage>
        <taxon>Bacteria</taxon>
        <taxon>Pseudomonadati</taxon>
        <taxon>Atribacterota</taxon>
        <taxon>Atribacteria</taxon>
        <taxon>Atribacterales</taxon>
        <taxon>Atribacteraceae</taxon>
        <taxon>Atribacter</taxon>
    </lineage>
</organism>
<dbReference type="InterPro" id="IPR018449">
    <property type="entry name" value="NIL_domain"/>
</dbReference>
<dbReference type="SUPFAM" id="SSF54862">
    <property type="entry name" value="4Fe-4S ferredoxins"/>
    <property type="match status" value="1"/>
</dbReference>
<dbReference type="PANTHER" id="PTHR43687:SF6">
    <property type="entry name" value="L-ASPARTATE SEMIALDEHYDE SULFURTRANSFERASE IRON-SULFUR SUBUNIT"/>
    <property type="match status" value="1"/>
</dbReference>
<keyword evidence="6" id="KW-0408">Iron</keyword>